<reference evidence="3 4" key="1">
    <citation type="submission" date="2022-06" db="EMBL/GenBank/DDBJ databases">
        <title>Genomic Encyclopedia of Archaeal and Bacterial Type Strains, Phase II (KMG-II): from individual species to whole genera.</title>
        <authorList>
            <person name="Goeker M."/>
        </authorList>
    </citation>
    <scope>NUCLEOTIDE SEQUENCE [LARGE SCALE GENOMIC DNA]</scope>
    <source>
        <strain evidence="3 4">DSM 40477</strain>
    </source>
</reference>
<organism evidence="3 4">
    <name type="scientific">Streptoalloteichus tenebrarius (strain ATCC 17920 / DSM 40477 / JCM 4838 / CBS 697.72 / NBRC 16177 / NCIMB 11028 / NRRL B-12390 / A12253. 1 / ISP 5477)</name>
    <name type="common">Streptomyces tenebrarius</name>
    <dbReference type="NCBI Taxonomy" id="1933"/>
    <lineage>
        <taxon>Bacteria</taxon>
        <taxon>Bacillati</taxon>
        <taxon>Actinomycetota</taxon>
        <taxon>Actinomycetes</taxon>
        <taxon>Pseudonocardiales</taxon>
        <taxon>Pseudonocardiaceae</taxon>
        <taxon>Streptoalloteichus</taxon>
    </lineage>
</organism>
<feature type="transmembrane region" description="Helical" evidence="2">
    <location>
        <begin position="290"/>
        <end position="309"/>
    </location>
</feature>
<evidence type="ECO:0000313" key="4">
    <source>
        <dbReference type="Proteomes" id="UP001205311"/>
    </source>
</evidence>
<feature type="transmembrane region" description="Helical" evidence="2">
    <location>
        <begin position="21"/>
        <end position="42"/>
    </location>
</feature>
<evidence type="ECO:0000313" key="3">
    <source>
        <dbReference type="EMBL" id="MCP2259652.1"/>
    </source>
</evidence>
<keyword evidence="2" id="KW-1133">Transmembrane helix</keyword>
<sequence length="315" mass="33065">MSTARPGVGQVWRVRAVRHDVLATALVLGVCLVVGLFSWLTFDEARGGVRPLTARATGEVLRVADGAVDVTWSLPDGGVGAASVPLAVAPPPAGARVEVAYAPDDPRLAIVPGAAVLASMDRGASGIAFSALVAAGVVAVGAWRLVTRARLRRRPALPAVVRRVRLRRGLMARSWLETESDPPRWIPVCFDPALVTMPSPAEVLLLGDPARDRLVGARVDGVLLLPSGRVTSREPRGGRTDFPTRPDDEAPARAAVAGRLRRQLRVDAALLVPAPLVGLFWAYLDGGGLGVWVAATAVAATVALWWASVRGSDPT</sequence>
<evidence type="ECO:0008006" key="5">
    <source>
        <dbReference type="Google" id="ProtNLM"/>
    </source>
</evidence>
<dbReference type="RefSeq" id="WP_253670531.1">
    <property type="nucleotide sequence ID" value="NZ_JAMTCP010000018.1"/>
</dbReference>
<gene>
    <name evidence="3" type="ORF">LX15_003357</name>
</gene>
<dbReference type="EMBL" id="JAMTCP010000018">
    <property type="protein sequence ID" value="MCP2259652.1"/>
    <property type="molecule type" value="Genomic_DNA"/>
</dbReference>
<comment type="caution">
    <text evidence="3">The sequence shown here is derived from an EMBL/GenBank/DDBJ whole genome shotgun (WGS) entry which is preliminary data.</text>
</comment>
<keyword evidence="4" id="KW-1185">Reference proteome</keyword>
<feature type="region of interest" description="Disordered" evidence="1">
    <location>
        <begin position="231"/>
        <end position="250"/>
    </location>
</feature>
<keyword evidence="2" id="KW-0472">Membrane</keyword>
<feature type="transmembrane region" description="Helical" evidence="2">
    <location>
        <begin position="127"/>
        <end position="146"/>
    </location>
</feature>
<evidence type="ECO:0000256" key="2">
    <source>
        <dbReference type="SAM" id="Phobius"/>
    </source>
</evidence>
<accession>A0ABT1HVV2</accession>
<protein>
    <recommendedName>
        <fullName evidence="5">DUF3592 domain-containing protein</fullName>
    </recommendedName>
</protein>
<name>A0ABT1HVV2_STRSD</name>
<dbReference type="Proteomes" id="UP001205311">
    <property type="component" value="Unassembled WGS sequence"/>
</dbReference>
<proteinExistence type="predicted"/>
<keyword evidence="2" id="KW-0812">Transmembrane</keyword>
<evidence type="ECO:0000256" key="1">
    <source>
        <dbReference type="SAM" id="MobiDB-lite"/>
    </source>
</evidence>
<feature type="transmembrane region" description="Helical" evidence="2">
    <location>
        <begin position="268"/>
        <end position="284"/>
    </location>
</feature>